<evidence type="ECO:0000256" key="1">
    <source>
        <dbReference type="ARBA" id="ARBA00001933"/>
    </source>
</evidence>
<dbReference type="GO" id="GO:0019343">
    <property type="term" value="P:cysteine biosynthetic process via cystathionine"/>
    <property type="evidence" value="ECO:0007669"/>
    <property type="project" value="TreeGrafter"/>
</dbReference>
<dbReference type="Proteomes" id="UP000316988">
    <property type="component" value="Unassembled WGS sequence"/>
</dbReference>
<evidence type="ECO:0000313" key="7">
    <source>
        <dbReference type="Proteomes" id="UP000316988"/>
    </source>
</evidence>
<dbReference type="InterPro" id="IPR015421">
    <property type="entry name" value="PyrdxlP-dep_Trfase_major"/>
</dbReference>
<dbReference type="OrthoDB" id="9780685at2"/>
<dbReference type="Pfam" id="PF01053">
    <property type="entry name" value="Cys_Met_Meta_PP"/>
    <property type="match status" value="1"/>
</dbReference>
<dbReference type="EMBL" id="VLNT01000015">
    <property type="protein sequence ID" value="TSD58193.1"/>
    <property type="molecule type" value="Genomic_DNA"/>
</dbReference>
<dbReference type="InterPro" id="IPR000277">
    <property type="entry name" value="Cys/Met-Metab_PyrdxlP-dep_enz"/>
</dbReference>
<dbReference type="RefSeq" id="WP_143914345.1">
    <property type="nucleotide sequence ID" value="NZ_VLNT01000015.1"/>
</dbReference>
<dbReference type="PANTHER" id="PTHR11808">
    <property type="entry name" value="TRANS-SULFURATION ENZYME FAMILY MEMBER"/>
    <property type="match status" value="1"/>
</dbReference>
<protein>
    <submittedName>
        <fullName evidence="6">Cystathionine gamma-synthase</fullName>
    </submittedName>
</protein>
<feature type="modified residue" description="N6-(pyridoxal phosphate)lysine" evidence="4">
    <location>
        <position position="189"/>
    </location>
</feature>
<dbReference type="Gene3D" id="3.90.1150.10">
    <property type="entry name" value="Aspartate Aminotransferase, domain 1"/>
    <property type="match status" value="1"/>
</dbReference>
<evidence type="ECO:0000256" key="4">
    <source>
        <dbReference type="PIRSR" id="PIRSR001434-2"/>
    </source>
</evidence>
<dbReference type="GO" id="GO:0004123">
    <property type="term" value="F:cystathionine gamma-lyase activity"/>
    <property type="evidence" value="ECO:0007669"/>
    <property type="project" value="TreeGrafter"/>
</dbReference>
<keyword evidence="3 4" id="KW-0663">Pyridoxal phosphate</keyword>
<name>A0A554RVR8_9ACTN</name>
<sequence>MTPRDLSPASIAVSAGRPHAPGDPLSAPITLASALVPGGDAEYARAGNPVWAPLETIVGELEGGDALAFASGIAASAAVFSLVPAGGVVVAPTHGYYGTTHQLRQRGDVEVRLVDVSDTPSTVDAMRGATHVWLESPTNPAMEVADLPTLIAAAHDAGALVAIDNTFRTPLRERPLELGADIVTHSASKLLAGHSDVILGLTISRDPELYAALRAHRHDHGAIPGALEAWLTTRGLRTLAVRLDRAESNARELAERLTASPLVDEVRYPGFGTIIGLVLDDDQRAQRATESSRLVRYATSLGGVESTWERRRRHANEAPTIPAGLIRLSVGIEDVEDLWSDIEAALA</sequence>
<accession>A0A554RVR8</accession>
<dbReference type="PANTHER" id="PTHR11808:SF15">
    <property type="entry name" value="CYSTATHIONINE GAMMA-LYASE"/>
    <property type="match status" value="1"/>
</dbReference>
<dbReference type="AlphaFoldDB" id="A0A554RVR8"/>
<proteinExistence type="inferred from homology"/>
<evidence type="ECO:0000256" key="5">
    <source>
        <dbReference type="RuleBase" id="RU362118"/>
    </source>
</evidence>
<dbReference type="PIRSF" id="PIRSF001434">
    <property type="entry name" value="CGS"/>
    <property type="match status" value="1"/>
</dbReference>
<dbReference type="GO" id="GO:0005737">
    <property type="term" value="C:cytoplasm"/>
    <property type="evidence" value="ECO:0007669"/>
    <property type="project" value="TreeGrafter"/>
</dbReference>
<dbReference type="InterPro" id="IPR015424">
    <property type="entry name" value="PyrdxlP-dep_Trfase"/>
</dbReference>
<dbReference type="GO" id="GO:0019346">
    <property type="term" value="P:transsulfuration"/>
    <property type="evidence" value="ECO:0007669"/>
    <property type="project" value="InterPro"/>
</dbReference>
<dbReference type="GO" id="GO:0030170">
    <property type="term" value="F:pyridoxal phosphate binding"/>
    <property type="evidence" value="ECO:0007669"/>
    <property type="project" value="InterPro"/>
</dbReference>
<dbReference type="GO" id="GO:0003962">
    <property type="term" value="F:cystathionine gamma-synthase activity"/>
    <property type="evidence" value="ECO:0007669"/>
    <property type="project" value="TreeGrafter"/>
</dbReference>
<comment type="similarity">
    <text evidence="2 5">Belongs to the trans-sulfuration enzymes family.</text>
</comment>
<dbReference type="InterPro" id="IPR015422">
    <property type="entry name" value="PyrdxlP-dep_Trfase_small"/>
</dbReference>
<reference evidence="6 7" key="1">
    <citation type="submission" date="2019-07" db="EMBL/GenBank/DDBJ databases">
        <authorList>
            <person name="Zhao L.H."/>
        </authorList>
    </citation>
    <scope>NUCLEOTIDE SEQUENCE [LARGE SCALE GENOMIC DNA]</scope>
    <source>
        <strain evidence="6 7">Co35</strain>
    </source>
</reference>
<evidence type="ECO:0000313" key="6">
    <source>
        <dbReference type="EMBL" id="TSD58193.1"/>
    </source>
</evidence>
<organism evidence="6 7">
    <name type="scientific">Aeromicrobium piscarium</name>
    <dbReference type="NCBI Taxonomy" id="2590901"/>
    <lineage>
        <taxon>Bacteria</taxon>
        <taxon>Bacillati</taxon>
        <taxon>Actinomycetota</taxon>
        <taxon>Actinomycetes</taxon>
        <taxon>Propionibacteriales</taxon>
        <taxon>Nocardioidaceae</taxon>
        <taxon>Aeromicrobium</taxon>
    </lineage>
</organism>
<dbReference type="Gene3D" id="3.40.640.10">
    <property type="entry name" value="Type I PLP-dependent aspartate aminotransferase-like (Major domain)"/>
    <property type="match status" value="1"/>
</dbReference>
<evidence type="ECO:0000256" key="2">
    <source>
        <dbReference type="ARBA" id="ARBA00009077"/>
    </source>
</evidence>
<evidence type="ECO:0000256" key="3">
    <source>
        <dbReference type="ARBA" id="ARBA00022898"/>
    </source>
</evidence>
<comment type="cofactor">
    <cofactor evidence="1 5">
        <name>pyridoxal 5'-phosphate</name>
        <dbReference type="ChEBI" id="CHEBI:597326"/>
    </cofactor>
</comment>
<keyword evidence="7" id="KW-1185">Reference proteome</keyword>
<comment type="caution">
    <text evidence="6">The sequence shown here is derived from an EMBL/GenBank/DDBJ whole genome shotgun (WGS) entry which is preliminary data.</text>
</comment>
<dbReference type="SUPFAM" id="SSF53383">
    <property type="entry name" value="PLP-dependent transferases"/>
    <property type="match status" value="1"/>
</dbReference>
<gene>
    <name evidence="6" type="ORF">FNM00_14925</name>
</gene>